<name>A0A401SVN6_CHIPU</name>
<dbReference type="GO" id="GO:0007160">
    <property type="term" value="P:cell-matrix adhesion"/>
    <property type="evidence" value="ECO:0007669"/>
    <property type="project" value="InterPro"/>
</dbReference>
<dbReference type="AlphaFoldDB" id="A0A401SVN6"/>
<dbReference type="GO" id="GO:0005509">
    <property type="term" value="F:calcium ion binding"/>
    <property type="evidence" value="ECO:0007669"/>
    <property type="project" value="InterPro"/>
</dbReference>
<evidence type="ECO:0000313" key="2">
    <source>
        <dbReference type="EMBL" id="GCC34438.1"/>
    </source>
</evidence>
<dbReference type="EMBL" id="BEZZ01000599">
    <property type="protein sequence ID" value="GCC34438.1"/>
    <property type="molecule type" value="Genomic_DNA"/>
</dbReference>
<gene>
    <name evidence="2" type="ORF">chiPu_0012911</name>
</gene>
<dbReference type="PANTHER" id="PTHR10697">
    <property type="entry name" value="MAMMALIAN EPENDYMIN-RELATED PROTEIN 1"/>
    <property type="match status" value="1"/>
</dbReference>
<organism evidence="2 3">
    <name type="scientific">Chiloscyllium punctatum</name>
    <name type="common">Brownbanded bambooshark</name>
    <name type="synonym">Hemiscyllium punctatum</name>
    <dbReference type="NCBI Taxonomy" id="137246"/>
    <lineage>
        <taxon>Eukaryota</taxon>
        <taxon>Metazoa</taxon>
        <taxon>Chordata</taxon>
        <taxon>Craniata</taxon>
        <taxon>Vertebrata</taxon>
        <taxon>Chondrichthyes</taxon>
        <taxon>Elasmobranchii</taxon>
        <taxon>Galeomorphii</taxon>
        <taxon>Galeoidea</taxon>
        <taxon>Orectolobiformes</taxon>
        <taxon>Hemiscylliidae</taxon>
        <taxon>Chiloscyllium</taxon>
    </lineage>
</organism>
<protein>
    <submittedName>
        <fullName evidence="2">Uncharacterized protein</fullName>
    </submittedName>
</protein>
<dbReference type="PANTHER" id="PTHR10697:SF5">
    <property type="entry name" value="EPENDYMIN-RELATED"/>
    <property type="match status" value="1"/>
</dbReference>
<dbReference type="Proteomes" id="UP000287033">
    <property type="component" value="Unassembled WGS sequence"/>
</dbReference>
<keyword evidence="3" id="KW-1185">Reference proteome</keyword>
<comment type="similarity">
    <text evidence="1">Belongs to the ependymin family.</text>
</comment>
<evidence type="ECO:0000313" key="3">
    <source>
        <dbReference type="Proteomes" id="UP000287033"/>
    </source>
</evidence>
<dbReference type="Pfam" id="PF00811">
    <property type="entry name" value="Ependymin"/>
    <property type="match status" value="1"/>
</dbReference>
<accession>A0A401SVN6</accession>
<dbReference type="PRINTS" id="PR00317">
    <property type="entry name" value="EPENDYMIN"/>
</dbReference>
<proteinExistence type="inferred from homology"/>
<evidence type="ECO:0000256" key="1">
    <source>
        <dbReference type="ARBA" id="ARBA00010771"/>
    </source>
</evidence>
<sequence>MMNEPKYYLQISSPDLLEGQRYIGDLKRTFGEEETFSYDAVQKRIYLYRSMWDASGKKLAVMDIMLFQQSIRYQFYPQNKTCVKSALRTPFQRIAVPSNATFLSQIYLGGSSEPREGVLTNVWMLTTGDSEYCFLSFTESNCLPLSEVCFSKDKSWVFATSFNLTKTIQDPSVFNPPSECA</sequence>
<dbReference type="InterPro" id="IPR001299">
    <property type="entry name" value="Ependymin"/>
</dbReference>
<reference evidence="2 3" key="1">
    <citation type="journal article" date="2018" name="Nat. Ecol. Evol.">
        <title>Shark genomes provide insights into elasmobranch evolution and the origin of vertebrates.</title>
        <authorList>
            <person name="Hara Y"/>
            <person name="Yamaguchi K"/>
            <person name="Onimaru K"/>
            <person name="Kadota M"/>
            <person name="Koyanagi M"/>
            <person name="Keeley SD"/>
            <person name="Tatsumi K"/>
            <person name="Tanaka K"/>
            <person name="Motone F"/>
            <person name="Kageyama Y"/>
            <person name="Nozu R"/>
            <person name="Adachi N"/>
            <person name="Nishimura O"/>
            <person name="Nakagawa R"/>
            <person name="Tanegashima C"/>
            <person name="Kiyatake I"/>
            <person name="Matsumoto R"/>
            <person name="Murakumo K"/>
            <person name="Nishida K"/>
            <person name="Terakita A"/>
            <person name="Kuratani S"/>
            <person name="Sato K"/>
            <person name="Hyodo S Kuraku.S."/>
        </authorList>
    </citation>
    <scope>NUCLEOTIDE SEQUENCE [LARGE SCALE GENOMIC DNA]</scope>
</reference>
<dbReference type="OMA" id="NTWTGTL"/>
<dbReference type="GO" id="GO:0005576">
    <property type="term" value="C:extracellular region"/>
    <property type="evidence" value="ECO:0007669"/>
    <property type="project" value="InterPro"/>
</dbReference>
<dbReference type="OrthoDB" id="9942506at2759"/>
<comment type="caution">
    <text evidence="2">The sequence shown here is derived from an EMBL/GenBank/DDBJ whole genome shotgun (WGS) entry which is preliminary data.</text>
</comment>
<dbReference type="GO" id="GO:0005764">
    <property type="term" value="C:lysosome"/>
    <property type="evidence" value="ECO:0007669"/>
    <property type="project" value="TreeGrafter"/>
</dbReference>
<dbReference type="SMART" id="SM00026">
    <property type="entry name" value="EPEND"/>
    <property type="match status" value="1"/>
</dbReference>